<feature type="transmembrane region" description="Helical" evidence="1">
    <location>
        <begin position="51"/>
        <end position="71"/>
    </location>
</feature>
<gene>
    <name evidence="2" type="ORF">tinsulaeT_18120</name>
</gene>
<keyword evidence="3" id="KW-1185">Reference proteome</keyword>
<dbReference type="Proteomes" id="UP001157186">
    <property type="component" value="Unassembled WGS sequence"/>
</dbReference>
<name>A0ABQ6GSY3_9GAMM</name>
<comment type="caution">
    <text evidence="2">The sequence shown here is derived from an EMBL/GenBank/DDBJ whole genome shotgun (WGS) entry which is preliminary data.</text>
</comment>
<accession>A0ABQ6GSY3</accession>
<sequence length="180" mass="20660">MKNIDMPIGLYEVFGEQQSIAEIIITIVFALIGSALIYFCFYRPSHQEVTWMTILGLILVVDVLAGCIANFTRGTNQFYSERAKNRIIFISIHIHILVIAWLLAAPMEYAVLVWAYTIGSAFLINYLKGHPLQMFFGAFFMCCGLLGLMLMPIEQWFLITSMFFMIKVVFSFAVDHYKKE</sequence>
<feature type="transmembrane region" description="Helical" evidence="1">
    <location>
        <begin position="83"/>
        <end position="103"/>
    </location>
</feature>
<feature type="transmembrane region" description="Helical" evidence="1">
    <location>
        <begin position="20"/>
        <end position="39"/>
    </location>
</feature>
<proteinExistence type="predicted"/>
<evidence type="ECO:0000313" key="3">
    <source>
        <dbReference type="Proteomes" id="UP001157186"/>
    </source>
</evidence>
<keyword evidence="1" id="KW-0472">Membrane</keyword>
<keyword evidence="1" id="KW-0812">Transmembrane</keyword>
<evidence type="ECO:0000256" key="1">
    <source>
        <dbReference type="SAM" id="Phobius"/>
    </source>
</evidence>
<reference evidence="2 3" key="1">
    <citation type="submission" date="2023-03" db="EMBL/GenBank/DDBJ databases">
        <title>Draft genome sequence of Thalassotalea insulae KCTC 62186T.</title>
        <authorList>
            <person name="Sawabe T."/>
        </authorList>
    </citation>
    <scope>NUCLEOTIDE SEQUENCE [LARGE SCALE GENOMIC DNA]</scope>
    <source>
        <strain evidence="2 3">KCTC 62186</strain>
    </source>
</reference>
<dbReference type="RefSeq" id="WP_284244353.1">
    <property type="nucleotide sequence ID" value="NZ_BSST01000001.1"/>
</dbReference>
<evidence type="ECO:0000313" key="2">
    <source>
        <dbReference type="EMBL" id="GLX78472.1"/>
    </source>
</evidence>
<protein>
    <submittedName>
        <fullName evidence="2">Uncharacterized protein</fullName>
    </submittedName>
</protein>
<dbReference type="EMBL" id="BSST01000001">
    <property type="protein sequence ID" value="GLX78472.1"/>
    <property type="molecule type" value="Genomic_DNA"/>
</dbReference>
<feature type="transmembrane region" description="Helical" evidence="1">
    <location>
        <begin position="156"/>
        <end position="174"/>
    </location>
</feature>
<feature type="transmembrane region" description="Helical" evidence="1">
    <location>
        <begin position="134"/>
        <end position="150"/>
    </location>
</feature>
<organism evidence="2 3">
    <name type="scientific">Thalassotalea insulae</name>
    <dbReference type="NCBI Taxonomy" id="2056778"/>
    <lineage>
        <taxon>Bacteria</taxon>
        <taxon>Pseudomonadati</taxon>
        <taxon>Pseudomonadota</taxon>
        <taxon>Gammaproteobacteria</taxon>
        <taxon>Alteromonadales</taxon>
        <taxon>Colwelliaceae</taxon>
        <taxon>Thalassotalea</taxon>
    </lineage>
</organism>
<feature type="transmembrane region" description="Helical" evidence="1">
    <location>
        <begin position="109"/>
        <end position="127"/>
    </location>
</feature>
<keyword evidence="1" id="KW-1133">Transmembrane helix</keyword>